<proteinExistence type="predicted"/>
<dbReference type="KEGG" id="epi:Q3V30_07890"/>
<dbReference type="RefSeq" id="WP_306212030.1">
    <property type="nucleotide sequence ID" value="NZ_CP132353.1"/>
</dbReference>
<organism evidence="1 2">
    <name type="scientific">Erwinia pyri</name>
    <dbReference type="NCBI Taxonomy" id="3062598"/>
    <lineage>
        <taxon>Bacteria</taxon>
        <taxon>Pseudomonadati</taxon>
        <taxon>Pseudomonadota</taxon>
        <taxon>Gammaproteobacteria</taxon>
        <taxon>Enterobacterales</taxon>
        <taxon>Erwiniaceae</taxon>
        <taxon>Erwinia</taxon>
    </lineage>
</organism>
<protein>
    <submittedName>
        <fullName evidence="1">Uncharacterized protein</fullName>
    </submittedName>
</protein>
<sequence length="200" mass="22238">MGISSAVRTESKICILQFTDKKRSAPMFRNPALVSFLLAPAICFAASHEEILRLNAEQKAGRQLVCHVPLNIIVDQKPVTLDFKNSMTVISNQGNNRTYHVITTFVPYGTTTSVITQRYHLNVITDEWGEIHKIDPNSVSVTSPYSAEMAQKNEFQLRNAPGNYQSDNMVTVSDFPNFTIQGYDNGPVTQCTILPENGKG</sequence>
<gene>
    <name evidence="1" type="ORF">Q3V30_07890</name>
</gene>
<dbReference type="Proteomes" id="UP001228139">
    <property type="component" value="Chromosome"/>
</dbReference>
<keyword evidence="2" id="KW-1185">Reference proteome</keyword>
<evidence type="ECO:0000313" key="1">
    <source>
        <dbReference type="EMBL" id="WLS80388.1"/>
    </source>
</evidence>
<name>A0AA50HMK0_9GAMM</name>
<reference evidence="1 2" key="1">
    <citation type="submission" date="2023-07" db="EMBL/GenBank/DDBJ databases">
        <title>Pathogenic bacteria of pear tree diseases.</title>
        <authorList>
            <person name="Zhang Z."/>
            <person name="He L."/>
            <person name="Huang R."/>
        </authorList>
    </citation>
    <scope>NUCLEOTIDE SEQUENCE [LARGE SCALE GENOMIC DNA]</scope>
    <source>
        <strain evidence="1 2">DE2</strain>
    </source>
</reference>
<dbReference type="EMBL" id="CP132353">
    <property type="protein sequence ID" value="WLS80388.1"/>
    <property type="molecule type" value="Genomic_DNA"/>
</dbReference>
<evidence type="ECO:0000313" key="2">
    <source>
        <dbReference type="Proteomes" id="UP001228139"/>
    </source>
</evidence>
<accession>A0AA50HMK0</accession>
<dbReference type="AlphaFoldDB" id="A0AA50HMK0"/>